<dbReference type="Proteomes" id="UP000033423">
    <property type="component" value="Unassembled WGS sequence"/>
</dbReference>
<dbReference type="EC" id="5.99.1.3" evidence="2"/>
<dbReference type="PANTHER" id="PTHR42785:SF1">
    <property type="entry name" value="DNA TOPOISOMERASE"/>
    <property type="match status" value="1"/>
</dbReference>
<dbReference type="InterPro" id="IPR023405">
    <property type="entry name" value="Topo_IA_core_domain"/>
</dbReference>
<evidence type="ECO:0000313" key="3">
    <source>
        <dbReference type="Proteomes" id="UP000033423"/>
    </source>
</evidence>
<dbReference type="GO" id="GO:0006265">
    <property type="term" value="P:DNA topological change"/>
    <property type="evidence" value="ECO:0007669"/>
    <property type="project" value="InterPro"/>
</dbReference>
<dbReference type="InterPro" id="IPR000380">
    <property type="entry name" value="Topo_IA"/>
</dbReference>
<evidence type="ECO:0000313" key="2">
    <source>
        <dbReference type="EMBL" id="KJU81756.1"/>
    </source>
</evidence>
<protein>
    <submittedName>
        <fullName evidence="2">DNA topoisomerase, type IA, central domain protein</fullName>
        <ecNumber evidence="2">5.99.1.3</ecNumber>
    </submittedName>
</protein>
<dbReference type="SUPFAM" id="SSF56712">
    <property type="entry name" value="Prokaryotic type I DNA topoisomerase"/>
    <property type="match status" value="1"/>
</dbReference>
<dbReference type="InterPro" id="IPR013497">
    <property type="entry name" value="Topo_IA_cen"/>
</dbReference>
<dbReference type="PROSITE" id="PS52039">
    <property type="entry name" value="TOPO_IA_2"/>
    <property type="match status" value="1"/>
</dbReference>
<dbReference type="PANTHER" id="PTHR42785">
    <property type="entry name" value="DNA TOPOISOMERASE, TYPE IA, CORE"/>
    <property type="match status" value="1"/>
</dbReference>
<dbReference type="Pfam" id="PF01131">
    <property type="entry name" value="Topoisom_bac"/>
    <property type="match status" value="1"/>
</dbReference>
<evidence type="ECO:0000259" key="1">
    <source>
        <dbReference type="PROSITE" id="PS52039"/>
    </source>
</evidence>
<accession>A0A0F3GIM9</accession>
<dbReference type="AlphaFoldDB" id="A0A0F3GIM9"/>
<feature type="domain" description="Topo IA-type catalytic" evidence="1">
    <location>
        <begin position="1"/>
        <end position="120"/>
    </location>
</feature>
<dbReference type="InterPro" id="IPR013826">
    <property type="entry name" value="Topo_IA_cen_sub3"/>
</dbReference>
<reference evidence="2 3" key="1">
    <citation type="submission" date="2015-02" db="EMBL/GenBank/DDBJ databases">
        <title>Single-cell genomics of uncultivated deep-branching MTB reveals a conserved set of magnetosome genes.</title>
        <authorList>
            <person name="Kolinko S."/>
            <person name="Richter M."/>
            <person name="Glockner F.O."/>
            <person name="Brachmann A."/>
            <person name="Schuler D."/>
        </authorList>
    </citation>
    <scope>NUCLEOTIDE SEQUENCE [LARGE SCALE GENOMIC DNA]</scope>
    <source>
        <strain evidence="2">TM-1</strain>
    </source>
</reference>
<name>A0A0F3GIM9_9BACT</name>
<dbReference type="InterPro" id="IPR003602">
    <property type="entry name" value="Topo_IA_DNA-bd_dom"/>
</dbReference>
<keyword evidence="2" id="KW-0413">Isomerase</keyword>
<organism evidence="2 3">
    <name type="scientific">Candidatus Magnetobacterium bavaricum</name>
    <dbReference type="NCBI Taxonomy" id="29290"/>
    <lineage>
        <taxon>Bacteria</taxon>
        <taxon>Pseudomonadati</taxon>
        <taxon>Nitrospirota</taxon>
        <taxon>Thermodesulfovibrionia</taxon>
        <taxon>Thermodesulfovibrionales</taxon>
        <taxon>Candidatus Magnetobacteriaceae</taxon>
        <taxon>Candidatus Magnetobacterium</taxon>
    </lineage>
</organism>
<dbReference type="EMBL" id="LACI01002568">
    <property type="protein sequence ID" value="KJU81756.1"/>
    <property type="molecule type" value="Genomic_DNA"/>
</dbReference>
<sequence length="120" mass="13956">MRTDSTRIAPEAQAWAAQYILETFGKEYIPEKPHKYKVKANAQEAHEAIRPTYMEYPPEKIKKYLQKDLYALYELIWKRFIASQMAAAQLEQTTFEIVDSSEKAIFRTTGTVIKFNGFLA</sequence>
<proteinExistence type="predicted"/>
<dbReference type="Gene3D" id="1.10.290.10">
    <property type="entry name" value="Topoisomerase I, domain 4"/>
    <property type="match status" value="1"/>
</dbReference>
<gene>
    <name evidence="2" type="ORF">MBAV_006051</name>
</gene>
<feature type="non-terminal residue" evidence="2">
    <location>
        <position position="120"/>
    </location>
</feature>
<dbReference type="GO" id="GO:0003917">
    <property type="term" value="F:DNA topoisomerase type I (single strand cut, ATP-independent) activity"/>
    <property type="evidence" value="ECO:0007669"/>
    <property type="project" value="InterPro"/>
</dbReference>
<dbReference type="SMART" id="SM00437">
    <property type="entry name" value="TOP1Ac"/>
    <property type="match status" value="1"/>
</dbReference>
<keyword evidence="3" id="KW-1185">Reference proteome</keyword>
<dbReference type="GO" id="GO:0003677">
    <property type="term" value="F:DNA binding"/>
    <property type="evidence" value="ECO:0007669"/>
    <property type="project" value="InterPro"/>
</dbReference>
<comment type="caution">
    <text evidence="2">The sequence shown here is derived from an EMBL/GenBank/DDBJ whole genome shotgun (WGS) entry which is preliminary data.</text>
</comment>